<evidence type="ECO:0000313" key="15">
    <source>
        <dbReference type="Proteomes" id="UP001180724"/>
    </source>
</evidence>
<dbReference type="PANTHER" id="PTHR43775">
    <property type="entry name" value="FATTY ACID SYNTHASE"/>
    <property type="match status" value="1"/>
</dbReference>
<evidence type="ECO:0000259" key="11">
    <source>
        <dbReference type="PROSITE" id="PS50075"/>
    </source>
</evidence>
<keyword evidence="15" id="KW-1185">Reference proteome</keyword>
<dbReference type="InterPro" id="IPR016035">
    <property type="entry name" value="Acyl_Trfase/lysoPLipase"/>
</dbReference>
<dbReference type="InterPro" id="IPR049900">
    <property type="entry name" value="PKS_mFAS_DH"/>
</dbReference>
<feature type="domain" description="Carrier" evidence="11">
    <location>
        <begin position="1654"/>
        <end position="1729"/>
    </location>
</feature>
<dbReference type="InterPro" id="IPR013968">
    <property type="entry name" value="PKS_KR"/>
</dbReference>
<dbReference type="InterPro" id="IPR036291">
    <property type="entry name" value="NAD(P)-bd_dom_sf"/>
</dbReference>
<dbReference type="InterPro" id="IPR057326">
    <property type="entry name" value="KR_dom"/>
</dbReference>
<evidence type="ECO:0000256" key="5">
    <source>
        <dbReference type="ARBA" id="ARBA00022679"/>
    </source>
</evidence>
<dbReference type="PANTHER" id="PTHR43775:SF51">
    <property type="entry name" value="INACTIVE PHENOLPHTHIOCEROL SYNTHESIS POLYKETIDE SYNTHASE TYPE I PKS1-RELATED"/>
    <property type="match status" value="1"/>
</dbReference>
<dbReference type="PROSITE" id="PS00606">
    <property type="entry name" value="KS3_1"/>
    <property type="match status" value="1"/>
</dbReference>
<dbReference type="SUPFAM" id="SSF55048">
    <property type="entry name" value="Probable ACP-binding domain of malonyl-CoA ACP transacylase"/>
    <property type="match status" value="1"/>
</dbReference>
<dbReference type="Gene3D" id="1.10.1200.10">
    <property type="entry name" value="ACP-like"/>
    <property type="match status" value="1"/>
</dbReference>
<feature type="region of interest" description="C-terminal hotdog fold" evidence="9">
    <location>
        <begin position="1081"/>
        <end position="1236"/>
    </location>
</feature>
<evidence type="ECO:0000259" key="12">
    <source>
        <dbReference type="PROSITE" id="PS52004"/>
    </source>
</evidence>
<feature type="region of interest" description="Disordered" evidence="10">
    <location>
        <begin position="1092"/>
        <end position="1116"/>
    </location>
</feature>
<keyword evidence="3" id="KW-0596">Phosphopantetheine</keyword>
<dbReference type="InterPro" id="IPR014031">
    <property type="entry name" value="Ketoacyl_synth_C"/>
</dbReference>
<feature type="active site" description="Proton acceptor; for dehydratase activity" evidence="9">
    <location>
        <position position="962"/>
    </location>
</feature>
<dbReference type="InterPro" id="IPR001227">
    <property type="entry name" value="Ac_transferase_dom_sf"/>
</dbReference>
<dbReference type="InterPro" id="IPR018201">
    <property type="entry name" value="Ketoacyl_synth_AS"/>
</dbReference>
<dbReference type="SUPFAM" id="SSF53901">
    <property type="entry name" value="Thiolase-like"/>
    <property type="match status" value="1"/>
</dbReference>
<dbReference type="Proteomes" id="UP001180724">
    <property type="component" value="Unassembled WGS sequence"/>
</dbReference>
<dbReference type="SMART" id="SM00823">
    <property type="entry name" value="PKS_PP"/>
    <property type="match status" value="1"/>
</dbReference>
<dbReference type="InterPro" id="IPR032821">
    <property type="entry name" value="PKS_assoc"/>
</dbReference>
<dbReference type="SUPFAM" id="SSF101173">
    <property type="entry name" value="Docking domain B of the erythromycin polyketide synthase (DEBS)"/>
    <property type="match status" value="1"/>
</dbReference>
<evidence type="ECO:0000313" key="14">
    <source>
        <dbReference type="EMBL" id="MDT0615392.1"/>
    </source>
</evidence>
<feature type="active site" description="Proton donor; for dehydratase activity" evidence="9">
    <location>
        <position position="1146"/>
    </location>
</feature>
<gene>
    <name evidence="14" type="ORF">RM812_35150</name>
</gene>
<dbReference type="InterPro" id="IPR020807">
    <property type="entry name" value="PKS_DH"/>
</dbReference>
<dbReference type="Pfam" id="PF16197">
    <property type="entry name" value="KAsynt_C_assoc"/>
    <property type="match status" value="1"/>
</dbReference>
<dbReference type="InterPro" id="IPR036299">
    <property type="entry name" value="Polyketide_synth_docking_sf"/>
</dbReference>
<dbReference type="Pfam" id="PF21089">
    <property type="entry name" value="PKS_DH_N"/>
    <property type="match status" value="1"/>
</dbReference>
<dbReference type="InterPro" id="IPR049552">
    <property type="entry name" value="PKS_DH_N"/>
</dbReference>
<evidence type="ECO:0000256" key="4">
    <source>
        <dbReference type="ARBA" id="ARBA00022553"/>
    </source>
</evidence>
<dbReference type="Gene3D" id="3.40.366.10">
    <property type="entry name" value="Malonyl-Coenzyme A Acyl Carrier Protein, domain 2"/>
    <property type="match status" value="1"/>
</dbReference>
<dbReference type="EMBL" id="JAVRFH010000060">
    <property type="protein sequence ID" value="MDT0615392.1"/>
    <property type="molecule type" value="Genomic_DNA"/>
</dbReference>
<evidence type="ECO:0000256" key="10">
    <source>
        <dbReference type="SAM" id="MobiDB-lite"/>
    </source>
</evidence>
<dbReference type="Gene3D" id="3.10.129.110">
    <property type="entry name" value="Polyketide synthase dehydratase"/>
    <property type="match status" value="2"/>
</dbReference>
<dbReference type="SMART" id="SM00826">
    <property type="entry name" value="PKS_DH"/>
    <property type="match status" value="1"/>
</dbReference>
<dbReference type="Pfam" id="PF08659">
    <property type="entry name" value="KR"/>
    <property type="match status" value="1"/>
</dbReference>
<dbReference type="CDD" id="cd08956">
    <property type="entry name" value="KR_3_FAS_SDR_x"/>
    <property type="match status" value="1"/>
</dbReference>
<dbReference type="InterPro" id="IPR050091">
    <property type="entry name" value="PKS_NRPS_Biosynth_Enz"/>
</dbReference>
<dbReference type="InterPro" id="IPR009081">
    <property type="entry name" value="PP-bd_ACP"/>
</dbReference>
<dbReference type="SUPFAM" id="SSF52151">
    <property type="entry name" value="FabD/lysophospholipase-like"/>
    <property type="match status" value="1"/>
</dbReference>
<name>A0ABU3B0Q1_9ACTN</name>
<dbReference type="Pfam" id="PF00698">
    <property type="entry name" value="Acyl_transf_1"/>
    <property type="match status" value="1"/>
</dbReference>
<dbReference type="PROSITE" id="PS50075">
    <property type="entry name" value="CARRIER"/>
    <property type="match status" value="1"/>
</dbReference>
<dbReference type="Pfam" id="PF22953">
    <property type="entry name" value="SpnB_Rossmann"/>
    <property type="match status" value="1"/>
</dbReference>
<dbReference type="InterPro" id="IPR014030">
    <property type="entry name" value="Ketoacyl_synth_N"/>
</dbReference>
<keyword evidence="6" id="KW-0045">Antibiotic biosynthesis</keyword>
<comment type="cofactor">
    <cofactor evidence="1">
        <name>pantetheine 4'-phosphate</name>
        <dbReference type="ChEBI" id="CHEBI:47942"/>
    </cofactor>
</comment>
<dbReference type="InterPro" id="IPR042104">
    <property type="entry name" value="PKS_dehydratase_sf"/>
</dbReference>
<dbReference type="Gene3D" id="3.40.47.10">
    <property type="match status" value="1"/>
</dbReference>
<dbReference type="InterPro" id="IPR016039">
    <property type="entry name" value="Thiolase-like"/>
</dbReference>
<dbReference type="CDD" id="cd00833">
    <property type="entry name" value="PKS"/>
    <property type="match status" value="1"/>
</dbReference>
<dbReference type="InterPro" id="IPR055123">
    <property type="entry name" value="SpnB-like_Rossmann"/>
</dbReference>
<feature type="domain" description="Ketosynthase family 3 (KS3)" evidence="12">
    <location>
        <begin position="33"/>
        <end position="460"/>
    </location>
</feature>
<dbReference type="InterPro" id="IPR020841">
    <property type="entry name" value="PKS_Beta-ketoAc_synthase_dom"/>
</dbReference>
<evidence type="ECO:0000259" key="13">
    <source>
        <dbReference type="PROSITE" id="PS52019"/>
    </source>
</evidence>
<comment type="caution">
    <text evidence="14">The sequence shown here is derived from an EMBL/GenBank/DDBJ whole genome shotgun (WGS) entry which is preliminary data.</text>
</comment>
<comment type="pathway">
    <text evidence="2">Antibiotic biosynthesis.</text>
</comment>
<evidence type="ECO:0000256" key="9">
    <source>
        <dbReference type="PROSITE-ProRule" id="PRU01363"/>
    </source>
</evidence>
<dbReference type="PROSITE" id="PS00012">
    <property type="entry name" value="PHOSPHOPANTETHEINE"/>
    <property type="match status" value="1"/>
</dbReference>
<dbReference type="Pfam" id="PF08990">
    <property type="entry name" value="Docking"/>
    <property type="match status" value="1"/>
</dbReference>
<keyword evidence="5" id="KW-0808">Transferase</keyword>
<dbReference type="InterPro" id="IPR036736">
    <property type="entry name" value="ACP-like_sf"/>
</dbReference>
<dbReference type="PROSITE" id="PS52019">
    <property type="entry name" value="PKS_MFAS_DH"/>
    <property type="match status" value="1"/>
</dbReference>
<dbReference type="Pfam" id="PF00550">
    <property type="entry name" value="PP-binding"/>
    <property type="match status" value="1"/>
</dbReference>
<dbReference type="InterPro" id="IPR015083">
    <property type="entry name" value="NorB/c/GfsB-D-like_docking"/>
</dbReference>
<evidence type="ECO:0000256" key="3">
    <source>
        <dbReference type="ARBA" id="ARBA00022450"/>
    </source>
</evidence>
<sequence length="1816" mass="190664">MADEAQLRDYLKKAITDARDAKRRLREVEDRAREPIAIVSMACRYPGGVNSPEDLWDLVVKSTDAVSGFPANRGWDLERLYDPAPEQSGTSYAREGGFLHDADQFDPELFGMSPREALAADPQQRLLLETAWEAFERAGIDPQSVKGSRTGVFTGVMYNDYGSRPHLPPEGFEGYLFSGSAGSIASGRISYTFGLEGPAVSVDTACSSSLVALHLAASALRRGECDLALAGGATVMSTPVAFIEFSRLRGLAPDGRSKSFSADADGTGWAEGVGLLLVERLSDARRNGHRVLAVIRGSAVNQDGASNGLTAPNGPAQERVIRQALTDAGLTPADIDAVEAHGTGTRLGDPIEAQALLATYGRNRPADRPLHLGSLKSNIAHAQAAAGVGGIIKMVQAMRHGTLPRTLHVDEPTPMVDWDSGAVELLTEARPWTTREEQPRRAAVSSFGFGGTNAHVIVEEHRSSPAEEDGTDQPVAEAERAATLPGAVPWLVSGKTVGALGDQAARLYAYVKASEELSCPDVGFSLATGRAALDHRAAITASSRDELLAGLRALSQDTPHPTLLRGTRGNGRTAFLFTGQGSQRVGMGKELAAAFPVFADALGAVAAALDPHLDRPVLDVIADGVGLDSTEFTQPALFAVEVALYRLVESWGVAPDYLAGHSIGELAAAHVAGVLTLADAATLVTARGRLMQAARPGGAMIAVQAEEELVAPLLAGREAEVALAAVNAHQSLVISGDQHAVHHIAARLQEQGHKTRQLKVSHAFHSPHMEPVLAEFRKVASGLTYHAPRIPVVSTLTGLTATGDDLTTADYWVRHLRGTVRFADAVSTLEAEGVTTTLELGPDPVLTALAAATMTCAVPSLRRDRPESSTVTSAIAALHTHGTPVDWHAYYASTGARQVPLPTYAFQHQRYWLDMLPVESGAPGPGTDRHPLLGFPITVAGTGQTVFISSVSLRTHPWLADHQVLGRPVLPPAALVELAVRAGELTGSPVVGELEAHTPLVLPEEGSVQVQVRVDAPDAEGRRHMAISARPDVPEAAWTLLAEGHYPGDHAAPPAFRAPEAEAGTGTEAHLPAALQSEARAYGLHPALLDAALPGFTPRPPGRGPSRPDEAEPGPSVRAAVRWSGIRLHSTGATAVKAQVSSADDDTVALRLSDASGGLVATVDAITYQELPVARFTPVGGAFQDALLEQVWVSAVLPDRPMSPALAVIAPGTTGEGHFENVEAVARAIGTGRPTDAVLLPWPATPGAPDAAVRTATTRAVEVVRAWLADDRLEGTPLVVVTSGAVATEATEDVTDLAGAAVWGLLRGVQSEAPDRFVIADTDVDPLDAAAALATVVAGGEPQAAVRGGSVRVPRLKRVPATASGGHTPDWGDGTVLITDGTGALGSDFARHLAAEHGAGRLLLLSPSGDQADGADELAAELRELGAEVAFAACDAGDREALAAVLAEIPDDRPLTAVVHTADVLDNGLVRNLATEQFDTVLRPKADAAWHLHELTREKDLSAFVLFSSAASVLGAPGQANHAAADAFLDALATHRRARGLAATSIAWGVWERGGADAGLDKKDLDRLALEGFELLDPAEGRALFDRATADERAALVALPVNLAAVRAQARVPVLLSTLAAGGRPISRPTAGEISTQDQLADRLTEMTDREQEQLILSLVRADVAAVLGRTDPDGIDADRAFQEMGFDSLTAVELRNRLSAVTGLRLSPTLVFDHPSPSALTTYLRERLTPQEADSQQVVLEVLDQLEGLLPMLGDDAWSTTVSSRLRALMGRIETAAAGEAGAEEDDVDAAEALASASVDEIFSFIDNELGSARH</sequence>
<dbReference type="SUPFAM" id="SSF51735">
    <property type="entry name" value="NAD(P)-binding Rossmann-fold domains"/>
    <property type="match status" value="2"/>
</dbReference>
<protein>
    <submittedName>
        <fullName evidence="14">Type I polyketide synthase</fullName>
    </submittedName>
</protein>
<feature type="region of interest" description="N-terminal hotdog fold" evidence="9">
    <location>
        <begin position="930"/>
        <end position="1053"/>
    </location>
</feature>
<dbReference type="InterPro" id="IPR016036">
    <property type="entry name" value="Malonyl_transacylase_ACP-bd"/>
</dbReference>
<reference evidence="14" key="1">
    <citation type="submission" date="2024-05" db="EMBL/GenBank/DDBJ databases">
        <title>30 novel species of actinomycetes from the DSMZ collection.</title>
        <authorList>
            <person name="Nouioui I."/>
        </authorList>
    </citation>
    <scope>NUCLEOTIDE SEQUENCE</scope>
    <source>
        <strain evidence="14">DSM 40712</strain>
    </source>
</reference>
<feature type="domain" description="PKS/mFAS DH" evidence="13">
    <location>
        <begin position="930"/>
        <end position="1236"/>
    </location>
</feature>
<dbReference type="InterPro" id="IPR020806">
    <property type="entry name" value="PKS_PP-bd"/>
</dbReference>
<keyword evidence="7" id="KW-0511">Multifunctional enzyme</keyword>
<dbReference type="InterPro" id="IPR014043">
    <property type="entry name" value="Acyl_transferase_dom"/>
</dbReference>
<evidence type="ECO:0000256" key="2">
    <source>
        <dbReference type="ARBA" id="ARBA00004792"/>
    </source>
</evidence>
<keyword evidence="8" id="KW-0012">Acyltransferase</keyword>
<accession>A0ABU3B0Q1</accession>
<evidence type="ECO:0000256" key="6">
    <source>
        <dbReference type="ARBA" id="ARBA00023194"/>
    </source>
</evidence>
<organism evidence="14 15">
    <name type="scientific">Streptomyces lancefieldiae</name>
    <dbReference type="NCBI Taxonomy" id="3075520"/>
    <lineage>
        <taxon>Bacteria</taxon>
        <taxon>Bacillati</taxon>
        <taxon>Actinomycetota</taxon>
        <taxon>Actinomycetes</taxon>
        <taxon>Kitasatosporales</taxon>
        <taxon>Streptomycetaceae</taxon>
        <taxon>Streptomyces</taxon>
    </lineage>
</organism>
<evidence type="ECO:0000256" key="1">
    <source>
        <dbReference type="ARBA" id="ARBA00001957"/>
    </source>
</evidence>
<dbReference type="InterPro" id="IPR006162">
    <property type="entry name" value="Ppantetheine_attach_site"/>
</dbReference>
<dbReference type="PROSITE" id="PS52004">
    <property type="entry name" value="KS3_2"/>
    <property type="match status" value="1"/>
</dbReference>
<dbReference type="SMART" id="SM00825">
    <property type="entry name" value="PKS_KS"/>
    <property type="match status" value="1"/>
</dbReference>
<dbReference type="SMART" id="SM01294">
    <property type="entry name" value="PKS_PP_betabranch"/>
    <property type="match status" value="1"/>
</dbReference>
<keyword evidence="4" id="KW-0597">Phosphoprotein</keyword>
<proteinExistence type="predicted"/>
<evidence type="ECO:0000256" key="8">
    <source>
        <dbReference type="ARBA" id="ARBA00023315"/>
    </source>
</evidence>
<dbReference type="Pfam" id="PF00109">
    <property type="entry name" value="ketoacyl-synt"/>
    <property type="match status" value="1"/>
</dbReference>
<dbReference type="SMART" id="SM00822">
    <property type="entry name" value="PKS_KR"/>
    <property type="match status" value="1"/>
</dbReference>
<dbReference type="SMART" id="SM00827">
    <property type="entry name" value="PKS_AT"/>
    <property type="match status" value="1"/>
</dbReference>
<dbReference type="SUPFAM" id="SSF47336">
    <property type="entry name" value="ACP-like"/>
    <property type="match status" value="1"/>
</dbReference>
<dbReference type="Gene3D" id="3.40.50.720">
    <property type="entry name" value="NAD(P)-binding Rossmann-like Domain"/>
    <property type="match status" value="1"/>
</dbReference>
<dbReference type="Pfam" id="PF02801">
    <property type="entry name" value="Ketoacyl-synt_C"/>
    <property type="match status" value="1"/>
</dbReference>
<evidence type="ECO:0000256" key="7">
    <source>
        <dbReference type="ARBA" id="ARBA00023268"/>
    </source>
</evidence>
<dbReference type="Gene3D" id="3.30.70.3290">
    <property type="match status" value="1"/>
</dbReference>